<dbReference type="EMBL" id="CFOH01000194">
    <property type="protein sequence ID" value="CFE49514.1"/>
    <property type="molecule type" value="Genomic_DNA"/>
</dbReference>
<sequence>MFISDLRCCTRTWYRYIQGPSGPRIPRPPVPNIDDPINLRPLSPGQVNKVWLWQSLPGPWIGSARNTVYLTGFEFLEP</sequence>
<dbReference type="Proteomes" id="UP000189452">
    <property type="component" value="Chromosome"/>
</dbReference>
<reference evidence="2 4" key="3">
    <citation type="submission" date="2017-02" db="EMBL/GenBank/DDBJ databases">
        <title>Protein polymorphisms may explain contrasting epidemiological fitness of two variants of a multidrug-resistant Mycobacterium tuberculosis strain.</title>
        <authorList>
            <person name="Bigi M.M."/>
            <person name="Lopez B."/>
            <person name="Blanco F.C."/>
            <person name="Sasiain M.C."/>
            <person name="De La Barrera S."/>
            <person name="Ritacco V."/>
            <person name="Bigi F."/>
            <person name="Soria M.A."/>
        </authorList>
    </citation>
    <scope>NUCLEOTIDE SEQUENCE [LARGE SCALE GENOMIC DNA]</scope>
    <source>
        <strain evidence="2 4">6548</strain>
    </source>
</reference>
<gene>
    <name evidence="2" type="ORF">A4S10_01851</name>
    <name evidence="1" type="ORF">ERS007688_01494</name>
</gene>
<evidence type="ECO:0000313" key="4">
    <source>
        <dbReference type="Proteomes" id="UP000189452"/>
    </source>
</evidence>
<dbReference type="EMBL" id="LWDQ01000001">
    <property type="protein sequence ID" value="OMH59680.1"/>
    <property type="molecule type" value="Genomic_DNA"/>
</dbReference>
<reference evidence="1 3" key="1">
    <citation type="submission" date="2015-03" db="EMBL/GenBank/DDBJ databases">
        <authorList>
            <consortium name="Pathogen Informatics"/>
        </authorList>
    </citation>
    <scope>NUCLEOTIDE SEQUENCE [LARGE SCALE GENOMIC DNA]</scope>
    <source>
        <strain evidence="1 3">H09601792</strain>
    </source>
</reference>
<proteinExistence type="predicted"/>
<accession>A0A654TKR5</accession>
<protein>
    <submittedName>
        <fullName evidence="1">Uncharacterized protein</fullName>
    </submittedName>
</protein>
<dbReference type="AlphaFoldDB" id="A0A654TKR5"/>
<evidence type="ECO:0000313" key="3">
    <source>
        <dbReference type="Proteomes" id="UP000046947"/>
    </source>
</evidence>
<organism evidence="1 3">
    <name type="scientific">Mycobacterium tuberculosis</name>
    <dbReference type="NCBI Taxonomy" id="1773"/>
    <lineage>
        <taxon>Bacteria</taxon>
        <taxon>Bacillati</taxon>
        <taxon>Actinomycetota</taxon>
        <taxon>Actinomycetes</taxon>
        <taxon>Mycobacteriales</taxon>
        <taxon>Mycobacteriaceae</taxon>
        <taxon>Mycobacterium</taxon>
        <taxon>Mycobacterium tuberculosis complex</taxon>
    </lineage>
</organism>
<name>A0A654TKR5_MYCTX</name>
<dbReference type="Proteomes" id="UP000046947">
    <property type="component" value="Unassembled WGS sequence"/>
</dbReference>
<evidence type="ECO:0000313" key="1">
    <source>
        <dbReference type="EMBL" id="CFE49514.1"/>
    </source>
</evidence>
<reference evidence="2 4" key="2">
    <citation type="submission" date="2016-04" db="EMBL/GenBank/DDBJ databases">
        <authorList>
            <person name="Bigi M."/>
            <person name="Bigi F."/>
            <person name="Soria M.A."/>
        </authorList>
    </citation>
    <scope>NUCLEOTIDE SEQUENCE [LARGE SCALE GENOMIC DNA]</scope>
    <source>
        <strain evidence="2 4">6548</strain>
    </source>
</reference>
<evidence type="ECO:0000313" key="2">
    <source>
        <dbReference type="EMBL" id="OMH59680.1"/>
    </source>
</evidence>